<reference evidence="3 4" key="1">
    <citation type="journal article" date="2022" name="IScience">
        <title>An ultrasensitive nanofiber-based assay for enzymatic hydrolysis and deep-sea microbial degradation of cellulose.</title>
        <authorList>
            <person name="Tsudome M."/>
            <person name="Tachioka M."/>
            <person name="Miyazaki M."/>
            <person name="Uchimura K."/>
            <person name="Tsuda M."/>
            <person name="Takaki Y."/>
            <person name="Deguchi S."/>
        </authorList>
    </citation>
    <scope>NUCLEOTIDE SEQUENCE [LARGE SCALE GENOMIC DNA]</scope>
    <source>
        <strain evidence="3 4">GE09</strain>
    </source>
</reference>
<dbReference type="Gene3D" id="2.40.128.130">
    <property type="entry name" value="Autotransporter beta-domain"/>
    <property type="match status" value="1"/>
</dbReference>
<dbReference type="RefSeq" id="WP_236984784.1">
    <property type="nucleotide sequence ID" value="NZ_AP023086.1"/>
</dbReference>
<dbReference type="SMART" id="SM00869">
    <property type="entry name" value="Autotransporter"/>
    <property type="match status" value="1"/>
</dbReference>
<name>A0AAN1WKZ1_9GAMM</name>
<feature type="chain" id="PRO_5043005739" description="Autotransporter domain-containing protein" evidence="1">
    <location>
        <begin position="25"/>
        <end position="451"/>
    </location>
</feature>
<dbReference type="Pfam" id="PF03797">
    <property type="entry name" value="Autotransporter"/>
    <property type="match status" value="1"/>
</dbReference>
<dbReference type="KEGG" id="marq:MARGE09_P3719"/>
<proteinExistence type="predicted"/>
<dbReference type="Proteomes" id="UP001320119">
    <property type="component" value="Chromosome"/>
</dbReference>
<accession>A0AAN1WKZ1</accession>
<dbReference type="AlphaFoldDB" id="A0AAN1WKZ1"/>
<dbReference type="PROSITE" id="PS51208">
    <property type="entry name" value="AUTOTRANSPORTER"/>
    <property type="match status" value="1"/>
</dbReference>
<keyword evidence="1" id="KW-0732">Signal</keyword>
<dbReference type="Gene3D" id="2.60.40.2810">
    <property type="match status" value="1"/>
</dbReference>
<dbReference type="EMBL" id="AP023086">
    <property type="protein sequence ID" value="BCD99517.1"/>
    <property type="molecule type" value="Genomic_DNA"/>
</dbReference>
<dbReference type="Pfam" id="PF17963">
    <property type="entry name" value="Big_9"/>
    <property type="match status" value="1"/>
</dbReference>
<evidence type="ECO:0000259" key="2">
    <source>
        <dbReference type="PROSITE" id="PS51208"/>
    </source>
</evidence>
<evidence type="ECO:0000313" key="3">
    <source>
        <dbReference type="EMBL" id="BCD99517.1"/>
    </source>
</evidence>
<feature type="domain" description="Autotransporter" evidence="2">
    <location>
        <begin position="173"/>
        <end position="451"/>
    </location>
</feature>
<evidence type="ECO:0000256" key="1">
    <source>
        <dbReference type="SAM" id="SignalP"/>
    </source>
</evidence>
<gene>
    <name evidence="3" type="ORF">MARGE09_P3719</name>
</gene>
<protein>
    <recommendedName>
        <fullName evidence="2">Autotransporter domain-containing protein</fullName>
    </recommendedName>
</protein>
<feature type="signal peptide" evidence="1">
    <location>
        <begin position="1"/>
        <end position="24"/>
    </location>
</feature>
<organism evidence="3 4">
    <name type="scientific">Marinagarivorans cellulosilyticus</name>
    <dbReference type="NCBI Taxonomy" id="2721545"/>
    <lineage>
        <taxon>Bacteria</taxon>
        <taxon>Pseudomonadati</taxon>
        <taxon>Pseudomonadota</taxon>
        <taxon>Gammaproteobacteria</taxon>
        <taxon>Cellvibrionales</taxon>
        <taxon>Cellvibrionaceae</taxon>
        <taxon>Marinagarivorans</taxon>
    </lineage>
</organism>
<dbReference type="SUPFAM" id="SSF103515">
    <property type="entry name" value="Autotransporter"/>
    <property type="match status" value="1"/>
</dbReference>
<dbReference type="InterPro" id="IPR036709">
    <property type="entry name" value="Autotransporte_beta_dom_sf"/>
</dbReference>
<evidence type="ECO:0000313" key="4">
    <source>
        <dbReference type="Proteomes" id="UP001320119"/>
    </source>
</evidence>
<sequence>MLLLNRARFALASTAFLLTTPAFAAINAADDYRQVPQDTAVVIDVLFNDSTDQDGLTIVGNTAATHGAVTQAEGGGLRYQPNDGFYGADSFTYTIENSAGERDTAQVIITVVAEEGVVEAASIAQAAPKAANNVMRSHRDAVSLFLDGGSYASLNEKEVARLNGTLGGAAGDGDFAFGGIFASVNMRSGEQDAGDMNNGELQSGYKDNLNGATIGADVLWRENWVAGAALGFSNSSVEFAGTGSDGKGNGDFDMSDVSILGFASYRDDAFNVQAQLGYSSLDYSFEYADSAGNNRFAFVKGQYTFRKGGWQFIPGLSLNYQSQFVEAYIEEKSSANPTPSSFSSQKTRLLQSGLSLHIDRAINFNWGVFLPRFAITAEQVINSGQRGINGYSGGQAFELTASEIDKNHMLVDAGASLVLPRGWAVFFNVQSLLQQENYSSNTVQLGFRKEL</sequence>
<keyword evidence="4" id="KW-1185">Reference proteome</keyword>
<dbReference type="InterPro" id="IPR005546">
    <property type="entry name" value="Autotransporte_beta"/>
</dbReference>